<dbReference type="EMBL" id="JBHSJH010000001">
    <property type="protein sequence ID" value="MFC4892015.1"/>
    <property type="molecule type" value="Genomic_DNA"/>
</dbReference>
<dbReference type="SUPFAM" id="SSF52540">
    <property type="entry name" value="P-loop containing nucleoside triphosphate hydrolases"/>
    <property type="match status" value="1"/>
</dbReference>
<organism evidence="5 6">
    <name type="scientific">Pseudofrancisella aestuarii</name>
    <dbReference type="NCBI Taxonomy" id="2670347"/>
    <lineage>
        <taxon>Bacteria</taxon>
        <taxon>Pseudomonadati</taxon>
        <taxon>Pseudomonadota</taxon>
        <taxon>Gammaproteobacteria</taxon>
        <taxon>Thiotrichales</taxon>
        <taxon>Francisellaceae</taxon>
        <taxon>Pseudofrancisella</taxon>
    </lineage>
</organism>
<evidence type="ECO:0000313" key="6">
    <source>
        <dbReference type="Proteomes" id="UP001595926"/>
    </source>
</evidence>
<feature type="binding site" evidence="3">
    <location>
        <begin position="183"/>
        <end position="190"/>
    </location>
    <ligand>
        <name>ATP</name>
        <dbReference type="ChEBI" id="CHEBI:30616"/>
    </ligand>
</feature>
<dbReference type="InterPro" id="IPR050534">
    <property type="entry name" value="Coronavir_polyprotein_1ab"/>
</dbReference>
<protein>
    <recommendedName>
        <fullName evidence="3">RecBCD enzyme subunit RecD</fullName>
        <ecNumber evidence="3">5.6.2.3</ecNumber>
    </recommendedName>
    <alternativeName>
        <fullName evidence="3">DNA 5'-3' helicase subunit RecD</fullName>
    </alternativeName>
    <alternativeName>
        <fullName evidence="3">Exonuclease V subunit RecD</fullName>
        <shortName evidence="3">ExoV subunit RecD</shortName>
    </alternativeName>
    <alternativeName>
        <fullName evidence="3">Helicase/nuclease RecBCD subunit RecD</fullName>
    </alternativeName>
</protein>
<feature type="domain" description="UvrD-like helicase C-terminal" evidence="4">
    <location>
        <begin position="515"/>
        <end position="559"/>
    </location>
</feature>
<comment type="catalytic activity">
    <reaction evidence="3">
        <text>ATP + H2O = ADP + phosphate + H(+)</text>
        <dbReference type="Rhea" id="RHEA:13065"/>
        <dbReference type="ChEBI" id="CHEBI:15377"/>
        <dbReference type="ChEBI" id="CHEBI:15378"/>
        <dbReference type="ChEBI" id="CHEBI:30616"/>
        <dbReference type="ChEBI" id="CHEBI:43474"/>
        <dbReference type="ChEBI" id="CHEBI:456216"/>
        <dbReference type="EC" id="5.6.2.3"/>
    </reaction>
</comment>
<keyword evidence="3" id="KW-0234">DNA repair</keyword>
<keyword evidence="3" id="KW-0269">Exonuclease</keyword>
<dbReference type="Pfam" id="PF13538">
    <property type="entry name" value="UvrD_C_2"/>
    <property type="match status" value="1"/>
</dbReference>
<reference evidence="6" key="1">
    <citation type="journal article" date="2019" name="Int. J. Syst. Evol. Microbiol.">
        <title>The Global Catalogue of Microorganisms (GCM) 10K type strain sequencing project: providing services to taxonomists for standard genome sequencing and annotation.</title>
        <authorList>
            <consortium name="The Broad Institute Genomics Platform"/>
            <consortium name="The Broad Institute Genome Sequencing Center for Infectious Disease"/>
            <person name="Wu L."/>
            <person name="Ma J."/>
        </authorList>
    </citation>
    <scope>NUCLEOTIDE SEQUENCE [LARGE SCALE GENOMIC DNA]</scope>
    <source>
        <strain evidence="6">CGMCC 1.13718</strain>
    </source>
</reference>
<evidence type="ECO:0000259" key="4">
    <source>
        <dbReference type="Pfam" id="PF13538"/>
    </source>
</evidence>
<dbReference type="InterPro" id="IPR006344">
    <property type="entry name" value="RecD"/>
</dbReference>
<dbReference type="PANTHER" id="PTHR43788:SF6">
    <property type="entry name" value="DNA HELICASE B"/>
    <property type="match status" value="1"/>
</dbReference>
<sequence length="595" mass="68229">MYRNLLECKNNLADIEPIDFFFAKETSNFFKLTYQNSKSLLFHLLVALMSSYREGHSCLDIKSIANKILWQQIQDDDLERIEGYSFPSESEIENLLKILDFKNSPIHYAFGCLYIKRIRQFENEIAAFLKEKIKANLDYVDIDKFTKTLNKLFPIENESKDYQDWQEIAVINSLVREFSIISGGPGTGKTTTVTKLLLAFQMLNGSDQKIALLAPTGKAAQRLTESILNTKLKLKENLSLEEDLYDLIPEEASTIHRFLGIVPNSKRLKYSDDFRAPFNVVVIDEASMLDINIFIKLIRVLRDDTKLILIGDINQLPSVEVGSILSNLTEGVSNNIFSNKVAKLIQQTCNEEVGSGSNFDYVTKLEKNYRSNKTINNLANKVLVGDPSQELDESISFYNLSRLDEYLNSFVKAYYKELYKKKTPQEALEYLKKFRILVANKELNVGTVNLNDKIAKILGKNNKDIYHGKPIMIVENSYSQNLFNGDVGVIWNDRTYFENKDVSFTINTLPKFETVYAMTIHKTQGSEFERVCIILPNESNRALSRELLYTGITRAKDNLDIISNKDVWTRAISNRSYKSSHVLKIIENKLAMNNH</sequence>
<keyword evidence="6" id="KW-1185">Reference proteome</keyword>
<accession>A0ABV9TCK0</accession>
<comment type="miscellaneous">
    <text evidence="3">In the RecBCD complex, RecB has a slow 3'-5' helicase, an exonuclease activity and loads RecA onto ssDNA, RecD has a fast 5'-3' helicase activity, while RecC stimulates the ATPase and processivity of the RecB helicase and contributes to recognition of the Chi site.</text>
</comment>
<dbReference type="CDD" id="cd17933">
    <property type="entry name" value="DEXSc_RecD-like"/>
    <property type="match status" value="1"/>
</dbReference>
<comment type="similarity">
    <text evidence="3">Belongs to the RecD family.</text>
</comment>
<keyword evidence="3" id="KW-0227">DNA damage</keyword>
<keyword evidence="3" id="KW-0540">Nuclease</keyword>
<comment type="caution">
    <text evidence="5">The sequence shown here is derived from an EMBL/GenBank/DDBJ whole genome shotgun (WGS) entry which is preliminary data.</text>
</comment>
<name>A0ABV9TCK0_9GAMM</name>
<evidence type="ECO:0000256" key="2">
    <source>
        <dbReference type="ARBA" id="ARBA00022840"/>
    </source>
</evidence>
<dbReference type="HAMAP" id="MF_01487">
    <property type="entry name" value="RecD"/>
    <property type="match status" value="1"/>
</dbReference>
<proteinExistence type="inferred from homology"/>
<dbReference type="RefSeq" id="WP_119330270.1">
    <property type="nucleotide sequence ID" value="NZ_JBHSJH010000001.1"/>
</dbReference>
<dbReference type="Proteomes" id="UP001595926">
    <property type="component" value="Unassembled WGS sequence"/>
</dbReference>
<evidence type="ECO:0000313" key="5">
    <source>
        <dbReference type="EMBL" id="MFC4892015.1"/>
    </source>
</evidence>
<keyword evidence="3" id="KW-0238">DNA-binding</keyword>
<dbReference type="PANTHER" id="PTHR43788">
    <property type="entry name" value="DNA2/NAM7 HELICASE FAMILY MEMBER"/>
    <property type="match status" value="1"/>
</dbReference>
<keyword evidence="1 3" id="KW-0547">Nucleotide-binding</keyword>
<dbReference type="Pfam" id="PF13245">
    <property type="entry name" value="AAA_19"/>
    <property type="match status" value="1"/>
</dbReference>
<dbReference type="CDD" id="cd18809">
    <property type="entry name" value="SF1_C_RecD"/>
    <property type="match status" value="1"/>
</dbReference>
<dbReference type="Gene3D" id="3.40.50.300">
    <property type="entry name" value="P-loop containing nucleotide triphosphate hydrolases"/>
    <property type="match status" value="2"/>
</dbReference>
<keyword evidence="2 3" id="KW-0067">ATP-binding</keyword>
<dbReference type="InterPro" id="IPR027417">
    <property type="entry name" value="P-loop_NTPase"/>
</dbReference>
<comment type="subunit">
    <text evidence="3">Heterotrimer of RecB, RecC and RecD. All subunits contribute to DNA-binding.</text>
</comment>
<evidence type="ECO:0000256" key="1">
    <source>
        <dbReference type="ARBA" id="ARBA00022741"/>
    </source>
</evidence>
<keyword evidence="3" id="KW-0413">Isomerase</keyword>
<gene>
    <name evidence="3 5" type="primary">recD</name>
    <name evidence="5" type="ORF">ACFPDQ_03000</name>
</gene>
<keyword evidence="3 5" id="KW-0378">Hydrolase</keyword>
<keyword evidence="3" id="KW-0347">Helicase</keyword>
<dbReference type="InterPro" id="IPR027785">
    <property type="entry name" value="UvrD-like_helicase_C"/>
</dbReference>
<evidence type="ECO:0000256" key="3">
    <source>
        <dbReference type="HAMAP-Rule" id="MF_01487"/>
    </source>
</evidence>
<dbReference type="GO" id="GO:0008854">
    <property type="term" value="F:exodeoxyribonuclease V activity"/>
    <property type="evidence" value="ECO:0007669"/>
    <property type="project" value="UniProtKB-EC"/>
</dbReference>
<dbReference type="EC" id="5.6.2.3" evidence="3"/>
<dbReference type="NCBIfam" id="TIGR01447">
    <property type="entry name" value="recD"/>
    <property type="match status" value="1"/>
</dbReference>
<comment type="function">
    <text evidence="3">A helicase/nuclease that prepares dsDNA breaks (DSB) for recombinational DNA repair. Binds to DSBs and unwinds DNA via a highly rapid and processive ATP-dependent bidirectional helicase activity. Unwinds dsDNA until it encounters a Chi (crossover hotspot instigator) sequence from the 3' direction. Cuts ssDNA a few nucleotides 3' to the Chi site. The properties and activities of the enzyme are changed at Chi. The Chi-altered holoenzyme produces a long 3'-ssDNA overhang and facilitates RecA-binding to the ssDNA for homologous DNA recombination and repair. Holoenzyme degrades any linearized DNA that is unable to undergo homologous recombination. In the holoenzyme this subunit has ssDNA-dependent ATPase and 5'-3' helicase activity. When added to pre-assembled RecBC greatly stimulates nuclease activity and augments holoenzyme processivity. Negatively regulates the RecA-loading ability of RecBCD.</text>
</comment>